<evidence type="ECO:0000256" key="2">
    <source>
        <dbReference type="ARBA" id="ARBA00022692"/>
    </source>
</evidence>
<dbReference type="PANTHER" id="PTHR37422:SF13">
    <property type="entry name" value="LIPOPOLYSACCHARIDE BIOSYNTHESIS PROTEIN PA4999-RELATED"/>
    <property type="match status" value="1"/>
</dbReference>
<sequence>MGFLSRLHGHCPAGVPRWGWVAVQLGLFFLASSALLGGALLVAGLVVVTWRKGFATYGSDGLNWVLLVVAGLLVAAATQAVSGDLAWWGLFNWLPFFWGFWGWQAYLDTPEARRRCSGWLVAGTVPVLLTGLGQMVLGWQGPWSMAGDLVIWHMDAGGNPNGRLSGLFDYATITAAWLALTWPLLLACLLRPPWIWQQRAPVLLLVVAHGLCLWLTASRNAWATAVLAVPLVLGPGTWAWLLPLLLLALLPMVLAVLPGVPAGLQELARSAVPDSLWQRLTDQAFDRPVATTRLSQWSAASQLVLERPWLGWGAAAFGMLYSLRSGFSHGHPHNLPLDLGLSFGAPVTLLLLAVPLWVVLAAVRHGMATASPTDRGWLAAFLLLASIHATDLPYYDARINMAGWFLLAGLRAYGLAASQRRATLTADSPVQ</sequence>
<keyword evidence="4 5" id="KW-0472">Membrane</keyword>
<dbReference type="EMBL" id="VYDO01000166">
    <property type="protein sequence ID" value="MYG38356.1"/>
    <property type="molecule type" value="Genomic_DNA"/>
</dbReference>
<proteinExistence type="predicted"/>
<evidence type="ECO:0000256" key="3">
    <source>
        <dbReference type="ARBA" id="ARBA00022989"/>
    </source>
</evidence>
<keyword evidence="7" id="KW-0436">Ligase</keyword>
<name>A0A6B1F9E4_9SYNE</name>
<feature type="domain" description="O-antigen ligase-related" evidence="6">
    <location>
        <begin position="205"/>
        <end position="352"/>
    </location>
</feature>
<comment type="caution">
    <text evidence="7">The sequence shown here is derived from an EMBL/GenBank/DDBJ whole genome shotgun (WGS) entry which is preliminary data.</text>
</comment>
<feature type="transmembrane region" description="Helical" evidence="5">
    <location>
        <begin position="238"/>
        <end position="260"/>
    </location>
</feature>
<protein>
    <submittedName>
        <fullName evidence="7">O-antigen ligase family protein</fullName>
    </submittedName>
</protein>
<keyword evidence="2 5" id="KW-0812">Transmembrane</keyword>
<gene>
    <name evidence="7" type="ORF">F4162_05070</name>
</gene>
<feature type="transmembrane region" description="Helical" evidence="5">
    <location>
        <begin position="20"/>
        <end position="50"/>
    </location>
</feature>
<dbReference type="AlphaFoldDB" id="A0A6B1F9E4"/>
<feature type="transmembrane region" description="Helical" evidence="5">
    <location>
        <begin position="119"/>
        <end position="139"/>
    </location>
</feature>
<evidence type="ECO:0000313" key="7">
    <source>
        <dbReference type="EMBL" id="MYG38356.1"/>
    </source>
</evidence>
<feature type="transmembrane region" description="Helical" evidence="5">
    <location>
        <begin position="339"/>
        <end position="363"/>
    </location>
</feature>
<comment type="subcellular location">
    <subcellularLocation>
        <location evidence="1">Membrane</location>
        <topology evidence="1">Multi-pass membrane protein</topology>
    </subcellularLocation>
</comment>
<feature type="transmembrane region" description="Helical" evidence="5">
    <location>
        <begin position="87"/>
        <end position="107"/>
    </location>
</feature>
<feature type="transmembrane region" description="Helical" evidence="5">
    <location>
        <begin position="202"/>
        <end position="218"/>
    </location>
</feature>
<dbReference type="GO" id="GO:0016020">
    <property type="term" value="C:membrane"/>
    <property type="evidence" value="ECO:0007669"/>
    <property type="project" value="UniProtKB-SubCell"/>
</dbReference>
<evidence type="ECO:0000256" key="5">
    <source>
        <dbReference type="SAM" id="Phobius"/>
    </source>
</evidence>
<feature type="transmembrane region" description="Helical" evidence="5">
    <location>
        <begin position="62"/>
        <end position="81"/>
    </location>
</feature>
<dbReference type="InterPro" id="IPR007016">
    <property type="entry name" value="O-antigen_ligase-rel_domated"/>
</dbReference>
<keyword evidence="3 5" id="KW-1133">Transmembrane helix</keyword>
<evidence type="ECO:0000259" key="6">
    <source>
        <dbReference type="Pfam" id="PF04932"/>
    </source>
</evidence>
<feature type="transmembrane region" description="Helical" evidence="5">
    <location>
        <begin position="170"/>
        <end position="190"/>
    </location>
</feature>
<dbReference type="GO" id="GO:0016874">
    <property type="term" value="F:ligase activity"/>
    <property type="evidence" value="ECO:0007669"/>
    <property type="project" value="UniProtKB-KW"/>
</dbReference>
<feature type="transmembrane region" description="Helical" evidence="5">
    <location>
        <begin position="375"/>
        <end position="395"/>
    </location>
</feature>
<evidence type="ECO:0000256" key="4">
    <source>
        <dbReference type="ARBA" id="ARBA00023136"/>
    </source>
</evidence>
<dbReference type="Pfam" id="PF04932">
    <property type="entry name" value="Wzy_C"/>
    <property type="match status" value="1"/>
</dbReference>
<accession>A0A6B1F9E4</accession>
<feature type="transmembrane region" description="Helical" evidence="5">
    <location>
        <begin position="309"/>
        <end position="327"/>
    </location>
</feature>
<dbReference type="InterPro" id="IPR051533">
    <property type="entry name" value="WaaL-like"/>
</dbReference>
<organism evidence="7">
    <name type="scientific">Synechococcus sp. SB0676_bin_10</name>
    <dbReference type="NCBI Taxonomy" id="2604869"/>
    <lineage>
        <taxon>Bacteria</taxon>
        <taxon>Bacillati</taxon>
        <taxon>Cyanobacteriota</taxon>
        <taxon>Cyanophyceae</taxon>
        <taxon>Synechococcales</taxon>
        <taxon>Synechococcaceae</taxon>
        <taxon>Synechococcus</taxon>
    </lineage>
</organism>
<dbReference type="PANTHER" id="PTHR37422">
    <property type="entry name" value="TEICHURONIC ACID BIOSYNTHESIS PROTEIN TUAE"/>
    <property type="match status" value="1"/>
</dbReference>
<reference evidence="7" key="1">
    <citation type="submission" date="2019-09" db="EMBL/GenBank/DDBJ databases">
        <title>Characterisation of the sponge microbiome using genome-centric metagenomics.</title>
        <authorList>
            <person name="Engelberts J.P."/>
            <person name="Robbins S.J."/>
            <person name="De Goeij J.M."/>
            <person name="Aranda M."/>
            <person name="Bell S.C."/>
            <person name="Webster N.S."/>
        </authorList>
    </citation>
    <scope>NUCLEOTIDE SEQUENCE</scope>
    <source>
        <strain evidence="7">SB0676_bin_10</strain>
    </source>
</reference>
<evidence type="ECO:0000256" key="1">
    <source>
        <dbReference type="ARBA" id="ARBA00004141"/>
    </source>
</evidence>